<dbReference type="EMBL" id="JACDXX010000020">
    <property type="protein sequence ID" value="MCB5411807.1"/>
    <property type="molecule type" value="Genomic_DNA"/>
</dbReference>
<dbReference type="SUPFAM" id="SSF47413">
    <property type="entry name" value="lambda repressor-like DNA-binding domains"/>
    <property type="match status" value="1"/>
</dbReference>
<dbReference type="Pfam" id="PF00717">
    <property type="entry name" value="Peptidase_S24"/>
    <property type="match status" value="1"/>
</dbReference>
<organism evidence="5 6">
    <name type="scientific">Pseudogemmobacter faecipullorum</name>
    <dbReference type="NCBI Taxonomy" id="2755041"/>
    <lineage>
        <taxon>Bacteria</taxon>
        <taxon>Pseudomonadati</taxon>
        <taxon>Pseudomonadota</taxon>
        <taxon>Alphaproteobacteria</taxon>
        <taxon>Rhodobacterales</taxon>
        <taxon>Paracoccaceae</taxon>
        <taxon>Pseudogemmobacter</taxon>
    </lineage>
</organism>
<dbReference type="CDD" id="cd06462">
    <property type="entry name" value="Peptidase_S24_S26"/>
    <property type="match status" value="1"/>
</dbReference>
<dbReference type="Gene3D" id="1.10.260.40">
    <property type="entry name" value="lambda repressor-like DNA-binding domains"/>
    <property type="match status" value="1"/>
</dbReference>
<dbReference type="SUPFAM" id="SSF51306">
    <property type="entry name" value="LexA/Signal peptidase"/>
    <property type="match status" value="1"/>
</dbReference>
<evidence type="ECO:0000256" key="3">
    <source>
        <dbReference type="ARBA" id="ARBA00023163"/>
    </source>
</evidence>
<accession>A0ABS8CQZ5</accession>
<evidence type="ECO:0000313" key="5">
    <source>
        <dbReference type="EMBL" id="MCB5411807.1"/>
    </source>
</evidence>
<dbReference type="PROSITE" id="PS50943">
    <property type="entry name" value="HTH_CROC1"/>
    <property type="match status" value="1"/>
</dbReference>
<comment type="caution">
    <text evidence="5">The sequence shown here is derived from an EMBL/GenBank/DDBJ whole genome shotgun (WGS) entry which is preliminary data.</text>
</comment>
<name>A0ABS8CQZ5_9RHOB</name>
<dbReference type="InterPro" id="IPR015927">
    <property type="entry name" value="Peptidase_S24_S26A/B/C"/>
</dbReference>
<reference evidence="5 6" key="1">
    <citation type="submission" date="2020-07" db="EMBL/GenBank/DDBJ databases">
        <title>Pseudogemmobacter sp. nov., isolated from poultry manure in Taiwan.</title>
        <authorList>
            <person name="Lin S.-Y."/>
            <person name="Tang Y.-S."/>
            <person name="Young C.-C."/>
        </authorList>
    </citation>
    <scope>NUCLEOTIDE SEQUENCE [LARGE SCALE GENOMIC DNA]</scope>
    <source>
        <strain evidence="5 6">CC-YST710</strain>
    </source>
</reference>
<dbReference type="PANTHER" id="PTHR40661:SF1">
    <property type="entry name" value="HTH CRO_C1-TYPE DOMAIN-CONTAINING PROTEIN"/>
    <property type="match status" value="1"/>
</dbReference>
<evidence type="ECO:0000259" key="4">
    <source>
        <dbReference type="PROSITE" id="PS50943"/>
    </source>
</evidence>
<dbReference type="CDD" id="cd00093">
    <property type="entry name" value="HTH_XRE"/>
    <property type="match status" value="1"/>
</dbReference>
<feature type="domain" description="HTH cro/C1-type" evidence="4">
    <location>
        <begin position="6"/>
        <end position="60"/>
    </location>
</feature>
<gene>
    <name evidence="5" type="ORF">H0485_17575</name>
</gene>
<evidence type="ECO:0000256" key="2">
    <source>
        <dbReference type="ARBA" id="ARBA00023125"/>
    </source>
</evidence>
<keyword evidence="6" id="KW-1185">Reference proteome</keyword>
<dbReference type="Proteomes" id="UP001198571">
    <property type="component" value="Unassembled WGS sequence"/>
</dbReference>
<dbReference type="PANTHER" id="PTHR40661">
    <property type="match status" value="1"/>
</dbReference>
<evidence type="ECO:0000256" key="1">
    <source>
        <dbReference type="ARBA" id="ARBA00023015"/>
    </source>
</evidence>
<dbReference type="SMART" id="SM00530">
    <property type="entry name" value="HTH_XRE"/>
    <property type="match status" value="1"/>
</dbReference>
<dbReference type="InterPro" id="IPR010982">
    <property type="entry name" value="Lambda_DNA-bd_dom_sf"/>
</dbReference>
<evidence type="ECO:0000313" key="6">
    <source>
        <dbReference type="Proteomes" id="UP001198571"/>
    </source>
</evidence>
<proteinExistence type="predicted"/>
<dbReference type="InterPro" id="IPR036286">
    <property type="entry name" value="LexA/Signal_pep-like_sf"/>
</dbReference>
<keyword evidence="3" id="KW-0804">Transcription</keyword>
<keyword evidence="1" id="KW-0805">Transcription regulation</keyword>
<dbReference type="Gene3D" id="2.10.109.10">
    <property type="entry name" value="Umud Fragment, subunit A"/>
    <property type="match status" value="1"/>
</dbReference>
<keyword evidence="2" id="KW-0238">DNA-binding</keyword>
<protein>
    <submittedName>
        <fullName evidence="5">Phage repressor protein</fullName>
    </submittedName>
</protein>
<sequence length="201" mass="22000">MDMDWLRTQMEARNMSQRDLAATIGITEQMFTNVIAGRRQFKASEVDAIRRTFGYRLPEDPSPMIAVAGHVGAGAHVDLVDAYEKGEGLYRVACPPQLSPRGIVAVEVEGDSMAPIFTPGTVLFYSRETIGVPVEAIGHICVCEDEAGKAWVKVVKTGSQEGTFSLISINPEAENMHGVRLKWAARVKLSLPPEMVERVDA</sequence>
<dbReference type="InterPro" id="IPR001387">
    <property type="entry name" value="Cro/C1-type_HTH"/>
</dbReference>
<dbReference type="Pfam" id="PF01381">
    <property type="entry name" value="HTH_3"/>
    <property type="match status" value="1"/>
</dbReference>